<dbReference type="AlphaFoldDB" id="A0AAW1QT33"/>
<gene>
    <name evidence="3" type="ORF">WJX72_010145</name>
</gene>
<evidence type="ECO:0000259" key="2">
    <source>
        <dbReference type="Pfam" id="PF13716"/>
    </source>
</evidence>
<evidence type="ECO:0000256" key="1">
    <source>
        <dbReference type="SAM" id="MobiDB-lite"/>
    </source>
</evidence>
<comment type="caution">
    <text evidence="3">The sequence shown here is derived from an EMBL/GenBank/DDBJ whole genome shotgun (WGS) entry which is preliminary data.</text>
</comment>
<protein>
    <recommendedName>
        <fullName evidence="2">CRAL-TRIO domain-containing protein</fullName>
    </recommendedName>
</protein>
<name>A0AAW1QT33_9CHLO</name>
<dbReference type="Pfam" id="PF13716">
    <property type="entry name" value="CRAL_TRIO_2"/>
    <property type="match status" value="1"/>
</dbReference>
<keyword evidence="4" id="KW-1185">Reference proteome</keyword>
<dbReference type="Proteomes" id="UP001489004">
    <property type="component" value="Unassembled WGS sequence"/>
</dbReference>
<organism evidence="3 4">
    <name type="scientific">[Myrmecia] bisecta</name>
    <dbReference type="NCBI Taxonomy" id="41462"/>
    <lineage>
        <taxon>Eukaryota</taxon>
        <taxon>Viridiplantae</taxon>
        <taxon>Chlorophyta</taxon>
        <taxon>core chlorophytes</taxon>
        <taxon>Trebouxiophyceae</taxon>
        <taxon>Trebouxiales</taxon>
        <taxon>Trebouxiaceae</taxon>
        <taxon>Myrmecia</taxon>
    </lineage>
</organism>
<feature type="compositionally biased region" description="Low complexity" evidence="1">
    <location>
        <begin position="1"/>
        <end position="17"/>
    </location>
</feature>
<feature type="compositionally biased region" description="Polar residues" evidence="1">
    <location>
        <begin position="66"/>
        <end position="77"/>
    </location>
</feature>
<sequence>MPSTAPSALSASAASPARNPDNTGLFGRVKGWLGGSARSSASASTSGGTPDFTTQTDNPDKHRRANTPSGPTGSTSLEGEWRQECLAFGSNKDLSHVRDMRIVYQAPEAAHWDGALVVVAVGAHYRSAAVSKEDLLLHITQEMEQVGTKPFVVVYFNASSSLSALPDTVFFGELHSALRPEHRQQLQAIYVVHPTALLKTWILRLRMQEPAVYSKVHYVERLNDLYKSFGADSLPELPQHVIDQDASLGK</sequence>
<dbReference type="EMBL" id="JALJOR010000002">
    <property type="protein sequence ID" value="KAK9824424.1"/>
    <property type="molecule type" value="Genomic_DNA"/>
</dbReference>
<evidence type="ECO:0000313" key="3">
    <source>
        <dbReference type="EMBL" id="KAK9824424.1"/>
    </source>
</evidence>
<evidence type="ECO:0000313" key="4">
    <source>
        <dbReference type="Proteomes" id="UP001489004"/>
    </source>
</evidence>
<feature type="domain" description="CRAL-TRIO" evidence="2">
    <location>
        <begin position="117"/>
        <end position="245"/>
    </location>
</feature>
<dbReference type="InterPro" id="IPR001251">
    <property type="entry name" value="CRAL-TRIO_dom"/>
</dbReference>
<dbReference type="Gene3D" id="3.40.525.10">
    <property type="entry name" value="CRAL-TRIO lipid binding domain"/>
    <property type="match status" value="1"/>
</dbReference>
<proteinExistence type="predicted"/>
<accession>A0AAW1QT33</accession>
<feature type="compositionally biased region" description="Low complexity" evidence="1">
    <location>
        <begin position="35"/>
        <end position="49"/>
    </location>
</feature>
<dbReference type="PANTHER" id="PTHR48411">
    <property type="entry name" value="OS01G0948300 PROTEIN"/>
    <property type="match status" value="1"/>
</dbReference>
<dbReference type="InterPro" id="IPR036865">
    <property type="entry name" value="CRAL-TRIO_dom_sf"/>
</dbReference>
<reference evidence="3 4" key="1">
    <citation type="journal article" date="2024" name="Nat. Commun.">
        <title>Phylogenomics reveals the evolutionary origins of lichenization in chlorophyte algae.</title>
        <authorList>
            <person name="Puginier C."/>
            <person name="Libourel C."/>
            <person name="Otte J."/>
            <person name="Skaloud P."/>
            <person name="Haon M."/>
            <person name="Grisel S."/>
            <person name="Petersen M."/>
            <person name="Berrin J.G."/>
            <person name="Delaux P.M."/>
            <person name="Dal Grande F."/>
            <person name="Keller J."/>
        </authorList>
    </citation>
    <scope>NUCLEOTIDE SEQUENCE [LARGE SCALE GENOMIC DNA]</scope>
    <source>
        <strain evidence="3 4">SAG 2043</strain>
    </source>
</reference>
<dbReference type="PANTHER" id="PTHR48411:SF1">
    <property type="entry name" value="OS01G0948300 PROTEIN"/>
    <property type="match status" value="1"/>
</dbReference>
<feature type="region of interest" description="Disordered" evidence="1">
    <location>
        <begin position="1"/>
        <end position="78"/>
    </location>
</feature>